<dbReference type="Gene3D" id="1.10.287.950">
    <property type="entry name" value="Methyl-accepting chemotaxis protein"/>
    <property type="match status" value="1"/>
</dbReference>
<accession>A0A386H468</accession>
<dbReference type="KEGG" id="cfer:D4Z93_08250"/>
<dbReference type="PANTHER" id="PTHR32089:SF112">
    <property type="entry name" value="LYSOZYME-LIKE PROTEIN-RELATED"/>
    <property type="match status" value="1"/>
</dbReference>
<dbReference type="EMBL" id="CP032416">
    <property type="protein sequence ID" value="AYD40517.1"/>
    <property type="molecule type" value="Genomic_DNA"/>
</dbReference>
<dbReference type="SUPFAM" id="SSF58104">
    <property type="entry name" value="Methyl-accepting chemotaxis protein (MCP) signaling domain"/>
    <property type="match status" value="1"/>
</dbReference>
<feature type="region of interest" description="Disordered" evidence="3">
    <location>
        <begin position="331"/>
        <end position="358"/>
    </location>
</feature>
<dbReference type="InterPro" id="IPR004089">
    <property type="entry name" value="MCPsignal_dom"/>
</dbReference>
<dbReference type="PANTHER" id="PTHR32089">
    <property type="entry name" value="METHYL-ACCEPTING CHEMOTAXIS PROTEIN MCPB"/>
    <property type="match status" value="1"/>
</dbReference>
<evidence type="ECO:0000256" key="1">
    <source>
        <dbReference type="ARBA" id="ARBA00023224"/>
    </source>
</evidence>
<sequence>MISIKSIDILKELASVQADIMPGVIFAIAEGDVLTWVVSSKDITSKIFYEGQKLGQDSTTVLAQKKNKTITRKVPRSVYGIRFTITSIPIVDDNGAANVSFSMVFLWKHVILSSFGDFAPILSRAFQEGVFMYVTGLKEVLVTQGSEKFNVSSINVGDKIPDKSISKEVIRTKKGMSQEFDTSKYGVPVMVECNPLFDEDEVVGTFSIITPREAAVNLRELSGDLSQGISGISSAIQELAASASEIHLNEQNLNNEIKQVIGLSEEINEVSSFIKDIADETKMLGLNAAIEAARAGEVGKGFGVVAQEIRNLSDQSKGTVPKIKELTDNIKSKIDESSKKSQSSLSSSQEQAAATEEVTASIEEITKMAEDLNKIAQKL</sequence>
<name>A0A386H468_9CLOT</name>
<organism evidence="5 6">
    <name type="scientific">Clostridium fermenticellae</name>
    <dbReference type="NCBI Taxonomy" id="2068654"/>
    <lineage>
        <taxon>Bacteria</taxon>
        <taxon>Bacillati</taxon>
        <taxon>Bacillota</taxon>
        <taxon>Clostridia</taxon>
        <taxon>Eubacteriales</taxon>
        <taxon>Clostridiaceae</taxon>
        <taxon>Clostridium</taxon>
    </lineage>
</organism>
<protein>
    <submittedName>
        <fullName evidence="5">Methyl-accepting chemotaxis protein</fullName>
    </submittedName>
</protein>
<reference evidence="5 6" key="1">
    <citation type="journal article" date="2019" name="Int. J. Syst. Evol. Microbiol.">
        <title>Clostridium fermenticellae sp. nov., isolated from the mud in a fermentation cellar for the production of the Chinese liquor, baijiu.</title>
        <authorList>
            <person name="Xu P.X."/>
            <person name="Chai L.J."/>
            <person name="Qiu T."/>
            <person name="Zhang X.J."/>
            <person name="Lu Z.M."/>
            <person name="Xiao C."/>
            <person name="Wang S.T."/>
            <person name="Shen C.H."/>
            <person name="Shi J.S."/>
            <person name="Xu Z.H."/>
        </authorList>
    </citation>
    <scope>NUCLEOTIDE SEQUENCE [LARGE SCALE GENOMIC DNA]</scope>
    <source>
        <strain evidence="5 6">JN500901</strain>
    </source>
</reference>
<keyword evidence="1 2" id="KW-0807">Transducer</keyword>
<evidence type="ECO:0000256" key="2">
    <source>
        <dbReference type="PROSITE-ProRule" id="PRU00284"/>
    </source>
</evidence>
<feature type="compositionally biased region" description="Low complexity" evidence="3">
    <location>
        <begin position="340"/>
        <end position="358"/>
    </location>
</feature>
<keyword evidence="6" id="KW-1185">Reference proteome</keyword>
<dbReference type="PROSITE" id="PS50111">
    <property type="entry name" value="CHEMOTAXIS_TRANSDUC_2"/>
    <property type="match status" value="1"/>
</dbReference>
<dbReference type="GO" id="GO:0016020">
    <property type="term" value="C:membrane"/>
    <property type="evidence" value="ECO:0007669"/>
    <property type="project" value="InterPro"/>
</dbReference>
<evidence type="ECO:0000313" key="6">
    <source>
        <dbReference type="Proteomes" id="UP000266301"/>
    </source>
</evidence>
<feature type="domain" description="Methyl-accepting transducer" evidence="4">
    <location>
        <begin position="235"/>
        <end position="379"/>
    </location>
</feature>
<evidence type="ECO:0000256" key="3">
    <source>
        <dbReference type="SAM" id="MobiDB-lite"/>
    </source>
</evidence>
<dbReference type="OrthoDB" id="1674419at2"/>
<dbReference type="Proteomes" id="UP000266301">
    <property type="component" value="Chromosome"/>
</dbReference>
<dbReference type="AlphaFoldDB" id="A0A386H468"/>
<proteinExistence type="predicted"/>
<dbReference type="Pfam" id="PF00015">
    <property type="entry name" value="MCPsignal"/>
    <property type="match status" value="1"/>
</dbReference>
<dbReference type="GO" id="GO:0007165">
    <property type="term" value="P:signal transduction"/>
    <property type="evidence" value="ECO:0007669"/>
    <property type="project" value="UniProtKB-KW"/>
</dbReference>
<dbReference type="RefSeq" id="WP_119972373.1">
    <property type="nucleotide sequence ID" value="NZ_CP032416.1"/>
</dbReference>
<dbReference type="SMART" id="SM00283">
    <property type="entry name" value="MA"/>
    <property type="match status" value="1"/>
</dbReference>
<gene>
    <name evidence="5" type="ORF">D4Z93_08250</name>
</gene>
<evidence type="ECO:0000313" key="5">
    <source>
        <dbReference type="EMBL" id="AYD40517.1"/>
    </source>
</evidence>
<evidence type="ECO:0000259" key="4">
    <source>
        <dbReference type="PROSITE" id="PS50111"/>
    </source>
</evidence>